<evidence type="ECO:0000256" key="1">
    <source>
        <dbReference type="SAM" id="Phobius"/>
    </source>
</evidence>
<feature type="transmembrane region" description="Helical" evidence="1">
    <location>
        <begin position="193"/>
        <end position="220"/>
    </location>
</feature>
<dbReference type="AlphaFoldDB" id="A0A3D9YXB1"/>
<feature type="transmembrane region" description="Helical" evidence="1">
    <location>
        <begin position="12"/>
        <end position="32"/>
    </location>
</feature>
<dbReference type="GO" id="GO:0016740">
    <property type="term" value="F:transferase activity"/>
    <property type="evidence" value="ECO:0007669"/>
    <property type="project" value="UniProtKB-KW"/>
</dbReference>
<sequence>MSIEIDFLVSCAAALIFLFHCGVIGIAVLGRLRPTWPREPADDSACAVLVMALGVGLVVDILALLALGFTAHLTPVGIGAAGASLFCLAAVLLRHVPLSIREAFTGFGWFDAAIALALFFAIALTSLHPPGSWDDTMYHLPIARAYLEHSGIVTLPFLRFPLFPQNGELLIALGMLIGHDVGAQLFAQLPLYLMGLGLIAASRLFLGTLAPGALAALLMVKLVPIQIILGFAYVDAALGFFCWMAILALAIGLEAKETGNILAWPIIAGLMAGAAIGTKYFGLPVVGILGLWLLIVRRDWKASLAFGLTALAVGGAWYIHSFIVSGDPIHPAGGNIFGFYLWNAADLAGQKKELATHGVPPGSLDFVGALKAAGALPLLLALASPLARGMRPGLRLLRFVFCSYFVFWFFVVQVERYLIPVIAAGSLLCVAILFFLDWPPALRSAWSRVPQQGKAVLAGLVAISSVAYLVVGIWPNVDFTPTAWSRKLELRPGYAVLSRANELRSRFGDRLVQVGFENGFYFFRGTLIGDWFGPGRYSQMMICNVSGCGLVDPFRMKKIMQGFDARMLAVNTSRVPKFDRSAYEQNFQVVMSSADGILLALRPDSATGDPKNKN</sequence>
<dbReference type="EMBL" id="QUMO01000002">
    <property type="protein sequence ID" value="REF87393.1"/>
    <property type="molecule type" value="Genomic_DNA"/>
</dbReference>
<dbReference type="RefSeq" id="WP_129396378.1">
    <property type="nucleotide sequence ID" value="NZ_CP025086.1"/>
</dbReference>
<feature type="transmembrane region" description="Helical" evidence="1">
    <location>
        <begin position="73"/>
        <end position="93"/>
    </location>
</feature>
<reference evidence="2 3" key="1">
    <citation type="submission" date="2018-08" db="EMBL/GenBank/DDBJ databases">
        <title>Genomic Encyclopedia of Type Strains, Phase IV (KMG-IV): sequencing the most valuable type-strain genomes for metagenomic binning, comparative biology and taxonomic classification.</title>
        <authorList>
            <person name="Goeker M."/>
        </authorList>
    </citation>
    <scope>NUCLEOTIDE SEQUENCE [LARGE SCALE GENOMIC DNA]</scope>
    <source>
        <strain evidence="2 3">BW863</strain>
    </source>
</reference>
<protein>
    <submittedName>
        <fullName evidence="2">4-amino-4-deoxy-L-arabinose transferase-like glycosyltransferase</fullName>
    </submittedName>
</protein>
<feature type="transmembrane region" description="Helical" evidence="1">
    <location>
        <begin position="227"/>
        <end position="250"/>
    </location>
</feature>
<dbReference type="OrthoDB" id="8672947at2"/>
<feature type="transmembrane region" description="Helical" evidence="1">
    <location>
        <begin position="456"/>
        <end position="477"/>
    </location>
</feature>
<feature type="transmembrane region" description="Helical" evidence="1">
    <location>
        <begin position="394"/>
        <end position="411"/>
    </location>
</feature>
<feature type="transmembrane region" description="Helical" evidence="1">
    <location>
        <begin position="44"/>
        <end position="67"/>
    </location>
</feature>
<feature type="transmembrane region" description="Helical" evidence="1">
    <location>
        <begin position="417"/>
        <end position="436"/>
    </location>
</feature>
<keyword evidence="1" id="KW-1133">Transmembrane helix</keyword>
<comment type="caution">
    <text evidence="2">The sequence shown here is derived from an EMBL/GenBank/DDBJ whole genome shotgun (WGS) entry which is preliminary data.</text>
</comment>
<feature type="transmembrane region" description="Helical" evidence="1">
    <location>
        <begin position="262"/>
        <end position="295"/>
    </location>
</feature>
<dbReference type="Proteomes" id="UP000256900">
    <property type="component" value="Unassembled WGS sequence"/>
</dbReference>
<keyword evidence="1" id="KW-0812">Transmembrane</keyword>
<organism evidence="2 3">
    <name type="scientific">Methylovirgula ligni</name>
    <dbReference type="NCBI Taxonomy" id="569860"/>
    <lineage>
        <taxon>Bacteria</taxon>
        <taxon>Pseudomonadati</taxon>
        <taxon>Pseudomonadota</taxon>
        <taxon>Alphaproteobacteria</taxon>
        <taxon>Hyphomicrobiales</taxon>
        <taxon>Beijerinckiaceae</taxon>
        <taxon>Methylovirgula</taxon>
    </lineage>
</organism>
<feature type="transmembrane region" description="Helical" evidence="1">
    <location>
        <begin position="105"/>
        <end position="125"/>
    </location>
</feature>
<evidence type="ECO:0000313" key="2">
    <source>
        <dbReference type="EMBL" id="REF87393.1"/>
    </source>
</evidence>
<gene>
    <name evidence="2" type="ORF">DES32_1014</name>
</gene>
<name>A0A3D9YXB1_9HYPH</name>
<proteinExistence type="predicted"/>
<keyword evidence="2" id="KW-0808">Transferase</keyword>
<keyword evidence="3" id="KW-1185">Reference proteome</keyword>
<feature type="transmembrane region" description="Helical" evidence="1">
    <location>
        <begin position="302"/>
        <end position="320"/>
    </location>
</feature>
<keyword evidence="1" id="KW-0472">Membrane</keyword>
<evidence type="ECO:0000313" key="3">
    <source>
        <dbReference type="Proteomes" id="UP000256900"/>
    </source>
</evidence>
<accession>A0A3D9YXB1</accession>